<feature type="region of interest" description="Disordered" evidence="1">
    <location>
        <begin position="47"/>
        <end position="102"/>
    </location>
</feature>
<accession>A0AA40LW48</accession>
<sequence>MGACRGSRRSGDQLSASSSEGAWGPLSLVILNPGPSDTIRLDCASEIGPLGLSSGKGGDDVAKATSDCKPRPSKPPKSRQQQREAKKQPGRRGSGLSLENSLEPLKRSWDCQSVGCNVDGRRPHDITDDVSSGAVECPAS</sequence>
<feature type="region of interest" description="Disordered" evidence="1">
    <location>
        <begin position="120"/>
        <end position="140"/>
    </location>
</feature>
<name>A0AA40LW48_CNENI</name>
<reference evidence="2" key="1">
    <citation type="submission" date="2023-06" db="EMBL/GenBank/DDBJ databases">
        <title>Reference genome for the Northern bat (Eptesicus nilssonii), a most northern bat species.</title>
        <authorList>
            <person name="Laine V.N."/>
            <person name="Pulliainen A.T."/>
            <person name="Lilley T.M."/>
        </authorList>
    </citation>
    <scope>NUCLEOTIDE SEQUENCE</scope>
    <source>
        <strain evidence="2">BLF_Eptnil</strain>
        <tissue evidence="2">Kidney</tissue>
    </source>
</reference>
<keyword evidence="3" id="KW-1185">Reference proteome</keyword>
<evidence type="ECO:0000256" key="1">
    <source>
        <dbReference type="SAM" id="MobiDB-lite"/>
    </source>
</evidence>
<protein>
    <submittedName>
        <fullName evidence="2">Uncharacterized protein</fullName>
    </submittedName>
</protein>
<comment type="caution">
    <text evidence="2">The sequence shown here is derived from an EMBL/GenBank/DDBJ whole genome shotgun (WGS) entry which is preliminary data.</text>
</comment>
<feature type="region of interest" description="Disordered" evidence="1">
    <location>
        <begin position="1"/>
        <end position="28"/>
    </location>
</feature>
<dbReference type="Proteomes" id="UP001177744">
    <property type="component" value="Unassembled WGS sequence"/>
</dbReference>
<organism evidence="2 3">
    <name type="scientific">Cnephaeus nilssonii</name>
    <name type="common">Northern bat</name>
    <name type="synonym">Eptesicus nilssonii</name>
    <dbReference type="NCBI Taxonomy" id="3371016"/>
    <lineage>
        <taxon>Eukaryota</taxon>
        <taxon>Metazoa</taxon>
        <taxon>Chordata</taxon>
        <taxon>Craniata</taxon>
        <taxon>Vertebrata</taxon>
        <taxon>Euteleostomi</taxon>
        <taxon>Mammalia</taxon>
        <taxon>Eutheria</taxon>
        <taxon>Laurasiatheria</taxon>
        <taxon>Chiroptera</taxon>
        <taxon>Yangochiroptera</taxon>
        <taxon>Vespertilionidae</taxon>
        <taxon>Cnephaeus</taxon>
    </lineage>
</organism>
<evidence type="ECO:0000313" key="3">
    <source>
        <dbReference type="Proteomes" id="UP001177744"/>
    </source>
</evidence>
<dbReference type="EMBL" id="JAULJE010000001">
    <property type="protein sequence ID" value="KAK1346153.1"/>
    <property type="molecule type" value="Genomic_DNA"/>
</dbReference>
<gene>
    <name evidence="2" type="ORF">QTO34_000006</name>
</gene>
<proteinExistence type="predicted"/>
<evidence type="ECO:0000313" key="2">
    <source>
        <dbReference type="EMBL" id="KAK1346153.1"/>
    </source>
</evidence>
<dbReference type="AlphaFoldDB" id="A0AA40LW48"/>
<feature type="compositionally biased region" description="Basic and acidic residues" evidence="1">
    <location>
        <begin position="57"/>
        <end position="70"/>
    </location>
</feature>
<dbReference type="Gene3D" id="1.10.10.250">
    <property type="entry name" value="Ribosomal protein L11, C-terminal domain"/>
    <property type="match status" value="1"/>
</dbReference>
<dbReference type="InterPro" id="IPR036769">
    <property type="entry name" value="Ribosomal_uL11_C_sf"/>
</dbReference>